<keyword evidence="1" id="KW-0614">Plasmid</keyword>
<sequence>MSKFLPCSIVVTYDENRQQLILQCVMPERLSSALKGASEIPVLLDEFNFKIDDEFVRRFGGGIVKLLSMGQPDLKQYMTFTESPLDKLSEG</sequence>
<dbReference type="OrthoDB" id="9101509at2"/>
<keyword evidence="2" id="KW-1185">Reference proteome</keyword>
<dbReference type="AlphaFoldDB" id="A0A248VVT5"/>
<accession>A0A248VVT5</accession>
<protein>
    <submittedName>
        <fullName evidence="1">Uncharacterized protein</fullName>
    </submittedName>
</protein>
<evidence type="ECO:0000313" key="2">
    <source>
        <dbReference type="Proteomes" id="UP000215158"/>
    </source>
</evidence>
<dbReference type="KEGG" id="parb:CJU94_33520"/>
<name>A0A248VVT5_9BURK</name>
<dbReference type="EMBL" id="CP022991">
    <property type="protein sequence ID" value="ASW03149.1"/>
    <property type="molecule type" value="Genomic_DNA"/>
</dbReference>
<dbReference type="Proteomes" id="UP000215158">
    <property type="component" value="Plasmid pBN1"/>
</dbReference>
<reference evidence="1 2" key="1">
    <citation type="submission" date="2017-08" db="EMBL/GenBank/DDBJ databases">
        <title>Identification and genetic characteristics of simultaneous BTEX- and naphthalene-degrading Paraburkholderia sp. BN5 isolated from petroleum-contaminated soil.</title>
        <authorList>
            <person name="Lee Y."/>
            <person name="Jeon C.O."/>
        </authorList>
    </citation>
    <scope>NUCLEOTIDE SEQUENCE [LARGE SCALE GENOMIC DNA]</scope>
    <source>
        <strain evidence="1 2">BN5</strain>
        <plasmid evidence="1 2">pBN1</plasmid>
    </source>
</reference>
<evidence type="ECO:0000313" key="1">
    <source>
        <dbReference type="EMBL" id="ASW03149.1"/>
    </source>
</evidence>
<gene>
    <name evidence="1" type="ORF">CJU94_33520</name>
</gene>
<dbReference type="RefSeq" id="WP_095422982.1">
    <property type="nucleotide sequence ID" value="NZ_CP022991.1"/>
</dbReference>
<geneLocation type="plasmid" evidence="1 2">
    <name>pBN1</name>
</geneLocation>
<proteinExistence type="predicted"/>
<organism evidence="1 2">
    <name type="scientific">Paraburkholderia aromaticivorans</name>
    <dbReference type="NCBI Taxonomy" id="2026199"/>
    <lineage>
        <taxon>Bacteria</taxon>
        <taxon>Pseudomonadati</taxon>
        <taxon>Pseudomonadota</taxon>
        <taxon>Betaproteobacteria</taxon>
        <taxon>Burkholderiales</taxon>
        <taxon>Burkholderiaceae</taxon>
        <taxon>Paraburkholderia</taxon>
    </lineage>
</organism>